<dbReference type="Gene3D" id="2.60.40.1820">
    <property type="match status" value="1"/>
</dbReference>
<dbReference type="PANTHER" id="PTHR31852">
    <property type="entry name" value="LATE EMBRYOGENESIS ABUNDANT (LEA) HYDROXYPROLINE-RICH GLYCOPROTEIN FAMILY"/>
    <property type="match status" value="1"/>
</dbReference>
<protein>
    <recommendedName>
        <fullName evidence="3">Late embryogenesis abundant protein LEA-2 subgroup domain-containing protein</fullName>
    </recommendedName>
</protein>
<reference evidence="4" key="1">
    <citation type="submission" date="2023-05" db="EMBL/GenBank/DDBJ databases">
        <title>Nepenthes gracilis genome sequencing.</title>
        <authorList>
            <person name="Fukushima K."/>
        </authorList>
    </citation>
    <scope>NUCLEOTIDE SEQUENCE</scope>
    <source>
        <strain evidence="4">SING2019-196</strain>
    </source>
</reference>
<proteinExistence type="predicted"/>
<evidence type="ECO:0000259" key="3">
    <source>
        <dbReference type="Pfam" id="PF03168"/>
    </source>
</evidence>
<dbReference type="AlphaFoldDB" id="A0AAD3SEX0"/>
<keyword evidence="2" id="KW-1133">Transmembrane helix</keyword>
<comment type="caution">
    <text evidence="4">The sequence shown here is derived from an EMBL/GenBank/DDBJ whole genome shotgun (WGS) entry which is preliminary data.</text>
</comment>
<dbReference type="SUPFAM" id="SSF117070">
    <property type="entry name" value="LEA14-like"/>
    <property type="match status" value="1"/>
</dbReference>
<keyword evidence="5" id="KW-1185">Reference proteome</keyword>
<organism evidence="4 5">
    <name type="scientific">Nepenthes gracilis</name>
    <name type="common">Slender pitcher plant</name>
    <dbReference type="NCBI Taxonomy" id="150966"/>
    <lineage>
        <taxon>Eukaryota</taxon>
        <taxon>Viridiplantae</taxon>
        <taxon>Streptophyta</taxon>
        <taxon>Embryophyta</taxon>
        <taxon>Tracheophyta</taxon>
        <taxon>Spermatophyta</taxon>
        <taxon>Magnoliopsida</taxon>
        <taxon>eudicotyledons</taxon>
        <taxon>Gunneridae</taxon>
        <taxon>Pentapetalae</taxon>
        <taxon>Caryophyllales</taxon>
        <taxon>Nepenthaceae</taxon>
        <taxon>Nepenthes</taxon>
    </lineage>
</organism>
<dbReference type="Proteomes" id="UP001279734">
    <property type="component" value="Unassembled WGS sequence"/>
</dbReference>
<dbReference type="Pfam" id="PF03168">
    <property type="entry name" value="LEA_2"/>
    <property type="match status" value="1"/>
</dbReference>
<evidence type="ECO:0000256" key="2">
    <source>
        <dbReference type="SAM" id="Phobius"/>
    </source>
</evidence>
<keyword evidence="2" id="KW-0812">Transmembrane</keyword>
<name>A0AAD3SEX0_NEPGR</name>
<dbReference type="InterPro" id="IPR004864">
    <property type="entry name" value="LEA_2"/>
</dbReference>
<gene>
    <name evidence="4" type="ORF">Nepgr_011909</name>
</gene>
<feature type="transmembrane region" description="Helical" evidence="2">
    <location>
        <begin position="33"/>
        <end position="55"/>
    </location>
</feature>
<evidence type="ECO:0000313" key="5">
    <source>
        <dbReference type="Proteomes" id="UP001279734"/>
    </source>
</evidence>
<feature type="compositionally biased region" description="Polar residues" evidence="1">
    <location>
        <begin position="1"/>
        <end position="20"/>
    </location>
</feature>
<accession>A0AAD3SEX0</accession>
<dbReference type="EMBL" id="BSYO01000009">
    <property type="protein sequence ID" value="GMH10068.1"/>
    <property type="molecule type" value="Genomic_DNA"/>
</dbReference>
<evidence type="ECO:0000256" key="1">
    <source>
        <dbReference type="SAM" id="MobiDB-lite"/>
    </source>
</evidence>
<feature type="region of interest" description="Disordered" evidence="1">
    <location>
        <begin position="1"/>
        <end position="25"/>
    </location>
</feature>
<sequence>MDVESSTTPIKEKNPPSQSKMDPLGRSRRRRNICLITAAAIIALVIALVIIGVTVFRARRPVTTVNSVSLENFHLSLNVLQISAQINVTLLAGISVKNPNKVGMKYTNSSAIVQYRGIVVGEAPIPAGSISAGETLPMNITIDIMADRLLTNSKFYTDVFNGTLPISTYTRISGKVKILLFKIHVVSYTTCNLTISISDRKISDYDCTYKTKL</sequence>
<keyword evidence="2" id="KW-0472">Membrane</keyword>
<evidence type="ECO:0000313" key="4">
    <source>
        <dbReference type="EMBL" id="GMH10068.1"/>
    </source>
</evidence>
<feature type="domain" description="Late embryogenesis abundant protein LEA-2 subgroup" evidence="3">
    <location>
        <begin position="94"/>
        <end position="182"/>
    </location>
</feature>
<dbReference type="InterPro" id="IPR055301">
    <property type="entry name" value="Lea14-like_2"/>
</dbReference>